<evidence type="ECO:0000256" key="3">
    <source>
        <dbReference type="ARBA" id="ARBA00022741"/>
    </source>
</evidence>
<evidence type="ECO:0000256" key="6">
    <source>
        <dbReference type="SAM" id="MobiDB-lite"/>
    </source>
</evidence>
<dbReference type="InterPro" id="IPR011009">
    <property type="entry name" value="Kinase-like_dom_sf"/>
</dbReference>
<protein>
    <recommendedName>
        <fullName evidence="1">non-specific serine/threonine protein kinase</fullName>
        <ecNumber evidence="1">2.7.11.1</ecNumber>
    </recommendedName>
</protein>
<sequence>MGPFLPLAELGAGRLAVTFLGRGPDGRPVALKAVREQLLAEPGFVHRLAREAAASRRVTGGHVAAMVAAGEDWLAAEFDPGPTLTEALAQGPLAEDDVLRLASGLARALVEIHRAGTVHRDLKPSNVLLADNGVKVCDYGLARVFQGPVTPAYSAPEQIAGRAVTAAADVWAIGVLLVEAATGVNPFAGTSVQAGYKIANVSPDLSGLPASVRKVAERCLDKDPRKRPTPRRLLELIGPEPAGRPWPPHVHRIAAARRVEAEALLHGLEPEDPPAERRFVPGGPPPRRRTGIAVTVGAGLLAAVLITIALVAGGRGGGPSGAPDVADSSTPAETPSFDAVHAGQCVVNVGGESAPALRVVSCQDGAFEVDKVVPSADSCDGPWNVTFPEEKVTVCLWYLHPNGDAYRAKAGDCVKERDNVWSRTECETGEFSVVDRLGGTADSGQCRRMRSIDRSPRFVVDGVTELDVVLCLSMNYPDAMGHAPVGTCLIAKGKEGAWRFEFADDCAIANAVVTGRTPGVNQVGFCGGDGSVSWAPPRYPDLGYTVCFRWQK</sequence>
<feature type="region of interest" description="Disordered" evidence="6">
    <location>
        <begin position="316"/>
        <end position="335"/>
    </location>
</feature>
<dbReference type="CDD" id="cd14014">
    <property type="entry name" value="STKc_PknB_like"/>
    <property type="match status" value="1"/>
</dbReference>
<dbReference type="EC" id="2.7.11.1" evidence="1"/>
<dbReference type="PROSITE" id="PS50011">
    <property type="entry name" value="PROTEIN_KINASE_DOM"/>
    <property type="match status" value="1"/>
</dbReference>
<evidence type="ECO:0000259" key="7">
    <source>
        <dbReference type="PROSITE" id="PS50011"/>
    </source>
</evidence>
<dbReference type="InterPro" id="IPR050660">
    <property type="entry name" value="NEK_Ser/Thr_kinase"/>
</dbReference>
<dbReference type="GO" id="GO:0004674">
    <property type="term" value="F:protein serine/threonine kinase activity"/>
    <property type="evidence" value="ECO:0007669"/>
    <property type="project" value="UniProtKB-EC"/>
</dbReference>
<dbReference type="Gene3D" id="1.10.510.10">
    <property type="entry name" value="Transferase(Phosphotransferase) domain 1"/>
    <property type="match status" value="1"/>
</dbReference>
<evidence type="ECO:0000313" key="8">
    <source>
        <dbReference type="EMBL" id="GLZ80982.1"/>
    </source>
</evidence>
<keyword evidence="2" id="KW-0808">Transferase</keyword>
<proteinExistence type="predicted"/>
<dbReference type="EMBL" id="BSTX01000004">
    <property type="protein sequence ID" value="GLZ80982.1"/>
    <property type="molecule type" value="Genomic_DNA"/>
</dbReference>
<evidence type="ECO:0000313" key="9">
    <source>
        <dbReference type="Proteomes" id="UP001165079"/>
    </source>
</evidence>
<gene>
    <name evidence="8" type="ORF">Afil01_57890</name>
</gene>
<dbReference type="InterPro" id="IPR000719">
    <property type="entry name" value="Prot_kinase_dom"/>
</dbReference>
<dbReference type="GO" id="GO:0005524">
    <property type="term" value="F:ATP binding"/>
    <property type="evidence" value="ECO:0007669"/>
    <property type="project" value="UniProtKB-KW"/>
</dbReference>
<keyword evidence="4" id="KW-0418">Kinase</keyword>
<name>A0A9W6SRN1_9ACTN</name>
<feature type="domain" description="Protein kinase" evidence="7">
    <location>
        <begin position="4"/>
        <end position="247"/>
    </location>
</feature>
<accession>A0A9W6SRN1</accession>
<comment type="caution">
    <text evidence="8">The sequence shown here is derived from an EMBL/GenBank/DDBJ whole genome shotgun (WGS) entry which is preliminary data.</text>
</comment>
<evidence type="ECO:0000256" key="1">
    <source>
        <dbReference type="ARBA" id="ARBA00012513"/>
    </source>
</evidence>
<dbReference type="Gene3D" id="3.30.200.20">
    <property type="entry name" value="Phosphorylase Kinase, domain 1"/>
    <property type="match status" value="1"/>
</dbReference>
<dbReference type="Pfam" id="PF00069">
    <property type="entry name" value="Pkinase"/>
    <property type="match status" value="1"/>
</dbReference>
<dbReference type="PANTHER" id="PTHR43671">
    <property type="entry name" value="SERINE/THREONINE-PROTEIN KINASE NEK"/>
    <property type="match status" value="1"/>
</dbReference>
<evidence type="ECO:0000256" key="2">
    <source>
        <dbReference type="ARBA" id="ARBA00022679"/>
    </source>
</evidence>
<keyword evidence="3" id="KW-0547">Nucleotide-binding</keyword>
<evidence type="ECO:0000256" key="5">
    <source>
        <dbReference type="ARBA" id="ARBA00022840"/>
    </source>
</evidence>
<organism evidence="8 9">
    <name type="scientific">Actinorhabdospora filicis</name>
    <dbReference type="NCBI Taxonomy" id="1785913"/>
    <lineage>
        <taxon>Bacteria</taxon>
        <taxon>Bacillati</taxon>
        <taxon>Actinomycetota</taxon>
        <taxon>Actinomycetes</taxon>
        <taxon>Micromonosporales</taxon>
        <taxon>Micromonosporaceae</taxon>
        <taxon>Actinorhabdospora</taxon>
    </lineage>
</organism>
<keyword evidence="9" id="KW-1185">Reference proteome</keyword>
<reference evidence="8" key="1">
    <citation type="submission" date="2023-03" db="EMBL/GenBank/DDBJ databases">
        <title>Actinorhabdospora filicis NBRC 111898.</title>
        <authorList>
            <person name="Ichikawa N."/>
            <person name="Sato H."/>
            <person name="Tonouchi N."/>
        </authorList>
    </citation>
    <scope>NUCLEOTIDE SEQUENCE</scope>
    <source>
        <strain evidence="8">NBRC 111898</strain>
    </source>
</reference>
<dbReference type="Proteomes" id="UP001165079">
    <property type="component" value="Unassembled WGS sequence"/>
</dbReference>
<keyword evidence="5" id="KW-0067">ATP-binding</keyword>
<evidence type="ECO:0000256" key="4">
    <source>
        <dbReference type="ARBA" id="ARBA00022777"/>
    </source>
</evidence>
<dbReference type="PANTHER" id="PTHR43671:SF13">
    <property type="entry name" value="SERINE_THREONINE-PROTEIN KINASE NEK2"/>
    <property type="match status" value="1"/>
</dbReference>
<dbReference type="AlphaFoldDB" id="A0A9W6SRN1"/>
<dbReference type="SUPFAM" id="SSF56112">
    <property type="entry name" value="Protein kinase-like (PK-like)"/>
    <property type="match status" value="1"/>
</dbReference>
<dbReference type="SMART" id="SM00220">
    <property type="entry name" value="S_TKc"/>
    <property type="match status" value="1"/>
</dbReference>